<dbReference type="PANTHER" id="PTHR47668">
    <property type="entry name" value="DIENELACTONE HYDROLASE FAMILY PROTEIN (AFU_ORTHOLOGUE AFUA_6G01940)"/>
    <property type="match status" value="1"/>
</dbReference>
<keyword evidence="3" id="KW-1185">Reference proteome</keyword>
<evidence type="ECO:0000313" key="3">
    <source>
        <dbReference type="Proteomes" id="UP000612055"/>
    </source>
</evidence>
<accession>A0A835YIL4</accession>
<feature type="domain" description="Dienelactone hydrolase" evidence="1">
    <location>
        <begin position="43"/>
        <end position="245"/>
    </location>
</feature>
<reference evidence="2" key="1">
    <citation type="journal article" date="2020" name="bioRxiv">
        <title>Comparative genomics of Chlamydomonas.</title>
        <authorList>
            <person name="Craig R.J."/>
            <person name="Hasan A.R."/>
            <person name="Ness R.W."/>
            <person name="Keightley P.D."/>
        </authorList>
    </citation>
    <scope>NUCLEOTIDE SEQUENCE</scope>
    <source>
        <strain evidence="2">CCAP 11/70</strain>
    </source>
</reference>
<dbReference type="GO" id="GO:0016787">
    <property type="term" value="F:hydrolase activity"/>
    <property type="evidence" value="ECO:0007669"/>
    <property type="project" value="InterPro"/>
</dbReference>
<protein>
    <recommendedName>
        <fullName evidence="1">Dienelactone hydrolase domain-containing protein</fullName>
    </recommendedName>
</protein>
<organism evidence="2 3">
    <name type="scientific">Edaphochlamys debaryana</name>
    <dbReference type="NCBI Taxonomy" id="47281"/>
    <lineage>
        <taxon>Eukaryota</taxon>
        <taxon>Viridiplantae</taxon>
        <taxon>Chlorophyta</taxon>
        <taxon>core chlorophytes</taxon>
        <taxon>Chlorophyceae</taxon>
        <taxon>CS clade</taxon>
        <taxon>Chlamydomonadales</taxon>
        <taxon>Chlamydomonadales incertae sedis</taxon>
        <taxon>Edaphochlamys</taxon>
    </lineage>
</organism>
<comment type="caution">
    <text evidence="2">The sequence shown here is derived from an EMBL/GenBank/DDBJ whole genome shotgun (WGS) entry which is preliminary data.</text>
</comment>
<dbReference type="InterPro" id="IPR029058">
    <property type="entry name" value="AB_hydrolase_fold"/>
</dbReference>
<dbReference type="Pfam" id="PF01738">
    <property type="entry name" value="DLH"/>
    <property type="match status" value="1"/>
</dbReference>
<sequence length="255" mass="27548">MASEACCSAGSPVKHEYTPLGQFSTLKVASHADLPIYRSGSGKLGIVLVTDIFGFGSKQVFQVSDRIASEGFSVIAIDTFRGKPWTFDKFPPKPEHNFMDWITKEGSWAKLQPDVMAAAEKLKSEGISKLGCVGFCWSTTIALTAGQHPEVFSAVGGAHPALFGKEKELAEKVQVPVILLPAQGDASTDPIKAVLDKRPYGKLCVYQRFDDQIHGFVAARGDWTKPEVAAAAGQAIKLFTDFFKKTVGEGHKGEL</sequence>
<dbReference type="PANTHER" id="PTHR47668:SF1">
    <property type="entry name" value="DIENELACTONE HYDROLASE DOMAIN-CONTAINING PROTEIN-RELATED"/>
    <property type="match status" value="1"/>
</dbReference>
<evidence type="ECO:0000259" key="1">
    <source>
        <dbReference type="Pfam" id="PF01738"/>
    </source>
</evidence>
<dbReference type="AlphaFoldDB" id="A0A835YIL4"/>
<dbReference type="SUPFAM" id="SSF53474">
    <property type="entry name" value="alpha/beta-Hydrolases"/>
    <property type="match status" value="1"/>
</dbReference>
<dbReference type="Proteomes" id="UP000612055">
    <property type="component" value="Unassembled WGS sequence"/>
</dbReference>
<dbReference type="Gene3D" id="3.40.50.1820">
    <property type="entry name" value="alpha/beta hydrolase"/>
    <property type="match status" value="1"/>
</dbReference>
<dbReference type="OrthoDB" id="17560at2759"/>
<gene>
    <name evidence="2" type="ORF">HYH03_000111</name>
</gene>
<proteinExistence type="predicted"/>
<dbReference type="InterPro" id="IPR002925">
    <property type="entry name" value="Dienelactn_hydro"/>
</dbReference>
<evidence type="ECO:0000313" key="2">
    <source>
        <dbReference type="EMBL" id="KAG2501606.1"/>
    </source>
</evidence>
<dbReference type="EMBL" id="JAEHOE010000001">
    <property type="protein sequence ID" value="KAG2501606.1"/>
    <property type="molecule type" value="Genomic_DNA"/>
</dbReference>
<name>A0A835YIL4_9CHLO</name>